<evidence type="ECO:0000256" key="13">
    <source>
        <dbReference type="RuleBase" id="RU367134"/>
    </source>
</evidence>
<dbReference type="PIRSF" id="PIRSF000654">
    <property type="entry name" value="Integrin-linked_kinase"/>
    <property type="match status" value="1"/>
</dbReference>
<protein>
    <recommendedName>
        <fullName evidence="13">Aurora kinase</fullName>
        <ecNumber evidence="13">2.7.11.1</ecNumber>
    </recommendedName>
</protein>
<dbReference type="CDD" id="cd14007">
    <property type="entry name" value="STKc_Aurora"/>
    <property type="match status" value="1"/>
</dbReference>
<dbReference type="PROSITE" id="PS50011">
    <property type="entry name" value="PROTEIN_KINASE_DOM"/>
    <property type="match status" value="1"/>
</dbReference>
<dbReference type="AlphaFoldDB" id="A0A0A9YZI5"/>
<feature type="binding site" evidence="9">
    <location>
        <position position="166"/>
    </location>
    <ligand>
        <name>ATP</name>
        <dbReference type="ChEBI" id="CHEBI:30616"/>
    </ligand>
</feature>
<evidence type="ECO:0000256" key="8">
    <source>
        <dbReference type="PIRSR" id="PIRSR630616-1"/>
    </source>
</evidence>
<evidence type="ECO:0000256" key="9">
    <source>
        <dbReference type="PIRSR" id="PIRSR630616-2"/>
    </source>
</evidence>
<evidence type="ECO:0000256" key="7">
    <source>
        <dbReference type="ARBA" id="ARBA00048679"/>
    </source>
</evidence>
<dbReference type="InterPro" id="IPR008271">
    <property type="entry name" value="Ser/Thr_kinase_AS"/>
</dbReference>
<evidence type="ECO:0000256" key="10">
    <source>
        <dbReference type="PIRSR" id="PIRSR630616-3"/>
    </source>
</evidence>
<dbReference type="FunFam" id="3.30.200.20:FF:000042">
    <property type="entry name" value="Aurora kinase A"/>
    <property type="match status" value="1"/>
</dbReference>
<comment type="catalytic activity">
    <reaction evidence="7 13">
        <text>L-seryl-[protein] + ATP = O-phospho-L-seryl-[protein] + ADP + H(+)</text>
        <dbReference type="Rhea" id="RHEA:17989"/>
        <dbReference type="Rhea" id="RHEA-COMP:9863"/>
        <dbReference type="Rhea" id="RHEA-COMP:11604"/>
        <dbReference type="ChEBI" id="CHEBI:15378"/>
        <dbReference type="ChEBI" id="CHEBI:29999"/>
        <dbReference type="ChEBI" id="CHEBI:30616"/>
        <dbReference type="ChEBI" id="CHEBI:83421"/>
        <dbReference type="ChEBI" id="CHEBI:456216"/>
        <dbReference type="EC" id="2.7.11.1"/>
    </reaction>
</comment>
<keyword evidence="3 9" id="KW-0547">Nucleotide-binding</keyword>
<feature type="domain" description="Protein kinase" evidence="14">
    <location>
        <begin position="24"/>
        <end position="274"/>
    </location>
</feature>
<dbReference type="SMART" id="SM00220">
    <property type="entry name" value="S_TKc"/>
    <property type="match status" value="1"/>
</dbReference>
<proteinExistence type="inferred from homology"/>
<evidence type="ECO:0000259" key="14">
    <source>
        <dbReference type="PROSITE" id="PS50011"/>
    </source>
</evidence>
<feature type="binding site" evidence="9 11">
    <location>
        <position position="53"/>
    </location>
    <ligand>
        <name>ATP</name>
        <dbReference type="ChEBI" id="CHEBI:30616"/>
    </ligand>
</feature>
<organism evidence="15">
    <name type="scientific">Lygus hesperus</name>
    <name type="common">Western plant bug</name>
    <dbReference type="NCBI Taxonomy" id="30085"/>
    <lineage>
        <taxon>Eukaryota</taxon>
        <taxon>Metazoa</taxon>
        <taxon>Ecdysozoa</taxon>
        <taxon>Arthropoda</taxon>
        <taxon>Hexapoda</taxon>
        <taxon>Insecta</taxon>
        <taxon>Pterygota</taxon>
        <taxon>Neoptera</taxon>
        <taxon>Paraneoptera</taxon>
        <taxon>Hemiptera</taxon>
        <taxon>Heteroptera</taxon>
        <taxon>Panheteroptera</taxon>
        <taxon>Cimicomorpha</taxon>
        <taxon>Miridae</taxon>
        <taxon>Mirini</taxon>
        <taxon>Lygus</taxon>
    </lineage>
</organism>
<gene>
    <name evidence="15" type="primary">AURKB</name>
    <name evidence="15" type="ORF">CM83_33378</name>
    <name evidence="16" type="ORF">g.53534</name>
</gene>
<sequence length="288" mass="33457">MIQERNEENKNAREPDKIWRIEDFKLGQVIGSGRFGKVYVAQEKKSECFVAIKVISKASITDDMRDQVFLEITIHSIFKHPHIIPLYTFFHNEQNIFTVMEYASSNSLHTVMRAQKFKRFSEDLAAKYICQVADALHHMHCRRYIHRDVKPENVLVDDRGNAKLADFGWATSAVRKHHGYCGTTDYMAPEVIQGKAYNHSVDIWCLGVMTFELLVGWGPFRSSKPTTTQEKILERKINFPQVVKPNAKHLILKLIEINPSKRLPLLRVMNHKWIKSHYERKVLLNGAL</sequence>
<evidence type="ECO:0000256" key="1">
    <source>
        <dbReference type="ARBA" id="ARBA00022527"/>
    </source>
</evidence>
<evidence type="ECO:0000313" key="15">
    <source>
        <dbReference type="EMBL" id="JAG37026.1"/>
    </source>
</evidence>
<dbReference type="InterPro" id="IPR000719">
    <property type="entry name" value="Prot_kinase_dom"/>
</dbReference>
<dbReference type="GO" id="GO:0004674">
    <property type="term" value="F:protein serine/threonine kinase activity"/>
    <property type="evidence" value="ECO:0007669"/>
    <property type="project" value="UniProtKB-KW"/>
</dbReference>
<dbReference type="Gene3D" id="1.10.510.10">
    <property type="entry name" value="Transferase(Phosphotransferase) domain 1"/>
    <property type="match status" value="1"/>
</dbReference>
<dbReference type="InterPro" id="IPR011009">
    <property type="entry name" value="Kinase-like_dom_sf"/>
</dbReference>
<feature type="binding site" evidence="9">
    <location>
        <position position="34"/>
    </location>
    <ligand>
        <name>ATP</name>
        <dbReference type="ChEBI" id="CHEBI:30616"/>
    </ligand>
</feature>
<keyword evidence="2 13" id="KW-0808">Transferase</keyword>
<comment type="catalytic activity">
    <reaction evidence="6 13">
        <text>L-threonyl-[protein] + ATP = O-phospho-L-threonyl-[protein] + ADP + H(+)</text>
        <dbReference type="Rhea" id="RHEA:46608"/>
        <dbReference type="Rhea" id="RHEA-COMP:11060"/>
        <dbReference type="Rhea" id="RHEA-COMP:11605"/>
        <dbReference type="ChEBI" id="CHEBI:15378"/>
        <dbReference type="ChEBI" id="CHEBI:30013"/>
        <dbReference type="ChEBI" id="CHEBI:30616"/>
        <dbReference type="ChEBI" id="CHEBI:61977"/>
        <dbReference type="ChEBI" id="CHEBI:456216"/>
        <dbReference type="EC" id="2.7.11.1"/>
    </reaction>
</comment>
<evidence type="ECO:0000256" key="11">
    <source>
        <dbReference type="PROSITE-ProRule" id="PRU10141"/>
    </source>
</evidence>
<feature type="cross-link" description="Glycyl lysine isopeptide (Lys-Gly) (interchain with G-Cter in SUMO2)" evidence="10">
    <location>
        <position position="150"/>
    </location>
</feature>
<dbReference type="PANTHER" id="PTHR24350">
    <property type="entry name" value="SERINE/THREONINE-PROTEIN KINASE IAL-RELATED"/>
    <property type="match status" value="1"/>
</dbReference>
<evidence type="ECO:0000256" key="3">
    <source>
        <dbReference type="ARBA" id="ARBA00022741"/>
    </source>
</evidence>
<name>A0A0A9YZI5_LYGHE</name>
<evidence type="ECO:0000256" key="4">
    <source>
        <dbReference type="ARBA" id="ARBA00022777"/>
    </source>
</evidence>
<comment type="similarity">
    <text evidence="13">Belongs to the protein kinase superfamily. Ser/Thr protein kinase family. Aurora subfamily.</text>
</comment>
<evidence type="ECO:0000256" key="6">
    <source>
        <dbReference type="ARBA" id="ARBA00047899"/>
    </source>
</evidence>
<reference evidence="15" key="1">
    <citation type="journal article" date="2014" name="PLoS ONE">
        <title>Transcriptome-Based Identification of ABC Transporters in the Western Tarnished Plant Bug Lygus hesperus.</title>
        <authorList>
            <person name="Hull J.J."/>
            <person name="Chaney K."/>
            <person name="Geib S.M."/>
            <person name="Fabrick J.A."/>
            <person name="Brent C.S."/>
            <person name="Walsh D."/>
            <person name="Lavine L.C."/>
        </authorList>
    </citation>
    <scope>NUCLEOTIDE SEQUENCE</scope>
</reference>
<dbReference type="SUPFAM" id="SSF56112">
    <property type="entry name" value="Protein kinase-like (PK-like)"/>
    <property type="match status" value="1"/>
</dbReference>
<dbReference type="FunFam" id="1.10.510.10:FF:000571">
    <property type="entry name" value="Maternal embryonic leucine zipper kinase"/>
    <property type="match status" value="1"/>
</dbReference>
<keyword evidence="1 12" id="KW-0723">Serine/threonine-protein kinase</keyword>
<reference evidence="16" key="3">
    <citation type="journal article" date="2016" name="Gigascience">
        <title>De novo construction of an expanded transcriptome assembly for the western tarnished plant bug, Lygus hesperus.</title>
        <authorList>
            <person name="Tassone E.E."/>
            <person name="Geib S.M."/>
            <person name="Hall B."/>
            <person name="Fabrick J.A."/>
            <person name="Brent C.S."/>
            <person name="Hull J.J."/>
        </authorList>
    </citation>
    <scope>NUCLEOTIDE SEQUENCE</scope>
</reference>
<keyword evidence="5 9" id="KW-0067">ATP-binding</keyword>
<feature type="binding site" evidence="9">
    <location>
        <begin position="101"/>
        <end position="103"/>
    </location>
    <ligand>
        <name>ATP</name>
        <dbReference type="ChEBI" id="CHEBI:30616"/>
    </ligand>
</feature>
<dbReference type="EC" id="2.7.11.1" evidence="13"/>
<dbReference type="GO" id="GO:0005524">
    <property type="term" value="F:ATP binding"/>
    <property type="evidence" value="ECO:0007669"/>
    <property type="project" value="UniProtKB-UniRule"/>
</dbReference>
<dbReference type="InterPro" id="IPR030616">
    <property type="entry name" value="Aur-like"/>
</dbReference>
<accession>A0A0A9YZI5</accession>
<feature type="active site" description="Proton acceptor" evidence="8">
    <location>
        <position position="148"/>
    </location>
</feature>
<feature type="binding site" evidence="9">
    <location>
        <begin position="152"/>
        <end position="153"/>
    </location>
    <ligand>
        <name>ATP</name>
        <dbReference type="ChEBI" id="CHEBI:30616"/>
    </ligand>
</feature>
<dbReference type="EMBL" id="GBHO01006578">
    <property type="protein sequence ID" value="JAG37026.1"/>
    <property type="molecule type" value="Transcribed_RNA"/>
</dbReference>
<reference evidence="15" key="2">
    <citation type="submission" date="2014-07" db="EMBL/GenBank/DDBJ databases">
        <authorList>
            <person name="Hull J."/>
        </authorList>
    </citation>
    <scope>NUCLEOTIDE SEQUENCE</scope>
</reference>
<dbReference type="InterPro" id="IPR017441">
    <property type="entry name" value="Protein_kinase_ATP_BS"/>
</dbReference>
<dbReference type="Pfam" id="PF00069">
    <property type="entry name" value="Pkinase"/>
    <property type="match status" value="1"/>
</dbReference>
<dbReference type="EMBL" id="GDHC01020859">
    <property type="protein sequence ID" value="JAP97769.1"/>
    <property type="molecule type" value="Transcribed_RNA"/>
</dbReference>
<evidence type="ECO:0000256" key="5">
    <source>
        <dbReference type="ARBA" id="ARBA00022840"/>
    </source>
</evidence>
<keyword evidence="4 13" id="KW-0418">Kinase</keyword>
<evidence type="ECO:0000256" key="12">
    <source>
        <dbReference type="RuleBase" id="RU000304"/>
    </source>
</evidence>
<evidence type="ECO:0000256" key="2">
    <source>
        <dbReference type="ARBA" id="ARBA00022679"/>
    </source>
</evidence>
<dbReference type="PROSITE" id="PS00107">
    <property type="entry name" value="PROTEIN_KINASE_ATP"/>
    <property type="match status" value="1"/>
</dbReference>
<evidence type="ECO:0000313" key="16">
    <source>
        <dbReference type="EMBL" id="JAP97769.1"/>
    </source>
</evidence>
<dbReference type="PROSITE" id="PS00108">
    <property type="entry name" value="PROTEIN_KINASE_ST"/>
    <property type="match status" value="1"/>
</dbReference>